<sequence>MINAVFFTFDAVYFFVPQIWIIFILILYEGLLGGSSYVNTYNRLHQDVPANIREFCMPIVSMSDAIGITISGFTAIPLHNFVCNQQKYHI</sequence>
<organism evidence="1 2">
    <name type="scientific">Panagrolaimus sp. JU765</name>
    <dbReference type="NCBI Taxonomy" id="591449"/>
    <lineage>
        <taxon>Eukaryota</taxon>
        <taxon>Metazoa</taxon>
        <taxon>Ecdysozoa</taxon>
        <taxon>Nematoda</taxon>
        <taxon>Chromadorea</taxon>
        <taxon>Rhabditida</taxon>
        <taxon>Tylenchina</taxon>
        <taxon>Panagrolaimomorpha</taxon>
        <taxon>Panagrolaimoidea</taxon>
        <taxon>Panagrolaimidae</taxon>
        <taxon>Panagrolaimus</taxon>
    </lineage>
</organism>
<evidence type="ECO:0000313" key="1">
    <source>
        <dbReference type="Proteomes" id="UP000887576"/>
    </source>
</evidence>
<dbReference type="Proteomes" id="UP000887576">
    <property type="component" value="Unplaced"/>
</dbReference>
<protein>
    <submittedName>
        <fullName evidence="2">Battenin</fullName>
    </submittedName>
</protein>
<dbReference type="WBParaSite" id="JU765_v2.g2135.t1">
    <property type="protein sequence ID" value="JU765_v2.g2135.t1"/>
    <property type="gene ID" value="JU765_v2.g2135"/>
</dbReference>
<proteinExistence type="predicted"/>
<name>A0AC34R013_9BILA</name>
<reference evidence="2" key="1">
    <citation type="submission" date="2022-11" db="UniProtKB">
        <authorList>
            <consortium name="WormBaseParasite"/>
        </authorList>
    </citation>
    <scope>IDENTIFICATION</scope>
</reference>
<accession>A0AC34R013</accession>
<evidence type="ECO:0000313" key="2">
    <source>
        <dbReference type="WBParaSite" id="JU765_v2.g2135.t1"/>
    </source>
</evidence>